<dbReference type="PANTHER" id="PTHR30329">
    <property type="entry name" value="STATOR ELEMENT OF FLAGELLAR MOTOR COMPLEX"/>
    <property type="match status" value="1"/>
</dbReference>
<evidence type="ECO:0000256" key="1">
    <source>
        <dbReference type="ARBA" id="ARBA00004442"/>
    </source>
</evidence>
<evidence type="ECO:0000259" key="6">
    <source>
        <dbReference type="PROSITE" id="PS51123"/>
    </source>
</evidence>
<dbReference type="AlphaFoldDB" id="A0A9J7A0X5"/>
<dbReference type="GO" id="GO:0009279">
    <property type="term" value="C:cell outer membrane"/>
    <property type="evidence" value="ECO:0007669"/>
    <property type="project" value="UniProtKB-SubCell"/>
</dbReference>
<dbReference type="EMBL" id="CP090569">
    <property type="protein sequence ID" value="USF88803.1"/>
    <property type="molecule type" value="Genomic_DNA"/>
</dbReference>
<dbReference type="CDD" id="cd07185">
    <property type="entry name" value="OmpA_C-like"/>
    <property type="match status" value="1"/>
</dbReference>
<sequence>MSIYAVFHISTEGVAKRWGIRQRQAVATFLVAASLLSACATGDPDRNAKSGAAIGAIAGAVVGHQLDDKHGKIVGAAVGAFAGAMVGVYMDEQQRSFEKELAEEREKQELAIQRYEDDTLKLNLNNEVSFAFDSAAIKPSFESTLEKLARILVKYNQTVVHVVGHADDTGTAEYNQHLSERRAENVAYFLEDQGVPAARIRVEGRGRSEPRASHETEGDRQLNRRVEIYVRPIKKGQEEQAYESPRY</sequence>
<evidence type="ECO:0000256" key="5">
    <source>
        <dbReference type="SAM" id="MobiDB-lite"/>
    </source>
</evidence>
<evidence type="ECO:0000256" key="3">
    <source>
        <dbReference type="ARBA" id="ARBA00023237"/>
    </source>
</evidence>
<keyword evidence="2 4" id="KW-0472">Membrane</keyword>
<evidence type="ECO:0000313" key="8">
    <source>
        <dbReference type="Proteomes" id="UP001056649"/>
    </source>
</evidence>
<dbReference type="InterPro" id="IPR036737">
    <property type="entry name" value="OmpA-like_sf"/>
</dbReference>
<proteinExistence type="predicted"/>
<gene>
    <name evidence="7" type="ORF">L0Y14_06125</name>
</gene>
<dbReference type="PANTHER" id="PTHR30329:SF21">
    <property type="entry name" value="LIPOPROTEIN YIAD-RELATED"/>
    <property type="match status" value="1"/>
</dbReference>
<dbReference type="Proteomes" id="UP001056649">
    <property type="component" value="Chromosome"/>
</dbReference>
<accession>A0A9J7A0X5</accession>
<dbReference type="InterPro" id="IPR006690">
    <property type="entry name" value="OMPA-like_CS"/>
</dbReference>
<dbReference type="Gene3D" id="3.30.1330.60">
    <property type="entry name" value="OmpA-like domain"/>
    <property type="match status" value="1"/>
</dbReference>
<organism evidence="7 8">
    <name type="scientific">Candidatus Endoriftia persephonae</name>
    <dbReference type="NCBI Taxonomy" id="393765"/>
    <lineage>
        <taxon>Bacteria</taxon>
        <taxon>Pseudomonadati</taxon>
        <taxon>Pseudomonadota</taxon>
        <taxon>Gammaproteobacteria</taxon>
        <taxon>Chromatiales</taxon>
        <taxon>Sedimenticolaceae</taxon>
        <taxon>Candidatus Endoriftia</taxon>
    </lineage>
</organism>
<comment type="subcellular location">
    <subcellularLocation>
        <location evidence="1">Cell outer membrane</location>
    </subcellularLocation>
</comment>
<feature type="region of interest" description="Disordered" evidence="5">
    <location>
        <begin position="202"/>
        <end position="223"/>
    </location>
</feature>
<reference evidence="7" key="1">
    <citation type="journal article" date="2022" name="Mol. Ecol. Resour.">
        <title>The complete and closed genome of the facultative generalist Candidatus Endoriftia persephone from deep-sea hydrothermal vents.</title>
        <authorList>
            <person name="de Oliveira A.L."/>
            <person name="Srivastava A."/>
            <person name="Espada-Hinojosa S."/>
            <person name="Bright M."/>
        </authorList>
    </citation>
    <scope>NUCLEOTIDE SEQUENCE</scope>
    <source>
        <strain evidence="7">Tica-EPR-9o50.N</strain>
    </source>
</reference>
<dbReference type="InterPro" id="IPR006664">
    <property type="entry name" value="OMP_bac"/>
</dbReference>
<feature type="domain" description="OmpA-like" evidence="6">
    <location>
        <begin position="117"/>
        <end position="234"/>
    </location>
</feature>
<dbReference type="KEGG" id="eps:L0Y14_06125"/>
<protein>
    <submittedName>
        <fullName evidence="7">OmpA family protein</fullName>
    </submittedName>
</protein>
<dbReference type="PRINTS" id="PR01021">
    <property type="entry name" value="OMPADOMAIN"/>
</dbReference>
<dbReference type="InterPro" id="IPR008816">
    <property type="entry name" value="Gly_zipper_2TM_dom"/>
</dbReference>
<keyword evidence="8" id="KW-1185">Reference proteome</keyword>
<dbReference type="PROSITE" id="PS51123">
    <property type="entry name" value="OMPA_2"/>
    <property type="match status" value="1"/>
</dbReference>
<evidence type="ECO:0000313" key="7">
    <source>
        <dbReference type="EMBL" id="USF88803.1"/>
    </source>
</evidence>
<dbReference type="Pfam" id="PF05433">
    <property type="entry name" value="Rick_17kDa_Anti"/>
    <property type="match status" value="1"/>
</dbReference>
<dbReference type="PROSITE" id="PS01068">
    <property type="entry name" value="OMPA_1"/>
    <property type="match status" value="1"/>
</dbReference>
<dbReference type="Pfam" id="PF00691">
    <property type="entry name" value="OmpA"/>
    <property type="match status" value="1"/>
</dbReference>
<dbReference type="SUPFAM" id="SSF103088">
    <property type="entry name" value="OmpA-like"/>
    <property type="match status" value="1"/>
</dbReference>
<name>A0A9J7A0X5_9GAMM</name>
<dbReference type="InterPro" id="IPR006665">
    <property type="entry name" value="OmpA-like"/>
</dbReference>
<evidence type="ECO:0000256" key="4">
    <source>
        <dbReference type="PROSITE-ProRule" id="PRU00473"/>
    </source>
</evidence>
<evidence type="ECO:0000256" key="2">
    <source>
        <dbReference type="ARBA" id="ARBA00023136"/>
    </source>
</evidence>
<keyword evidence="3" id="KW-0998">Cell outer membrane</keyword>
<dbReference type="RefSeq" id="WP_005964452.1">
    <property type="nucleotide sequence ID" value="NZ_CP090569.1"/>
</dbReference>
<dbReference type="InterPro" id="IPR050330">
    <property type="entry name" value="Bact_OuterMem_StrucFunc"/>
</dbReference>